<evidence type="ECO:0000313" key="1">
    <source>
        <dbReference type="EMBL" id="BAG41711.1"/>
    </source>
</evidence>
<dbReference type="GeneID" id="6369973"/>
<protein>
    <submittedName>
        <fullName evidence="1">Uncharacterized protein</fullName>
    </submittedName>
</protein>
<dbReference type="EMBL" id="AB366653">
    <property type="protein sequence ID" value="BAG41711.1"/>
    <property type="molecule type" value="Genomic_DNA"/>
</dbReference>
<dbReference type="KEGG" id="vg:6369973"/>
<dbReference type="RefSeq" id="YP_001950141.1">
    <property type="nucleotide sequence ID" value="NC_010811.2"/>
</dbReference>
<organism evidence="1 2">
    <name type="scientific">Ralstonia phage phiRSL1</name>
    <dbReference type="NCBI Taxonomy" id="1980924"/>
    <lineage>
        <taxon>Viruses</taxon>
        <taxon>Duplodnaviria</taxon>
        <taxon>Heunggongvirae</taxon>
        <taxon>Uroviricota</taxon>
        <taxon>Caudoviricetes</taxon>
        <taxon>Mieseafarmvirus</taxon>
        <taxon>Mieseafarmvirus RSL1</taxon>
    </lineage>
</organism>
<keyword evidence="2" id="KW-1185">Reference proteome</keyword>
<dbReference type="Proteomes" id="UP000001034">
    <property type="component" value="Segment"/>
</dbReference>
<reference evidence="1 2" key="1">
    <citation type="journal article" date="2010" name="Virology">
        <title>A jumbo phage infecting the phytopathogen Ralstonia solanacearum defines a new lineage of the Myoviridae family.</title>
        <authorList>
            <person name="Yamada T."/>
            <person name="Satoh S."/>
            <person name="Ishikawa H."/>
            <person name="Fujiwara A."/>
            <person name="Kawasaki T."/>
            <person name="Fujie M."/>
            <person name="Ogata H."/>
        </authorList>
    </citation>
    <scope>NUCLEOTIDE SEQUENCE [LARGE SCALE GENOMIC DNA]</scope>
</reference>
<accession>B2ZY76</accession>
<sequence>MSLEDFREELKTTRLITVPGAVYIDSLSDFCGSLAQLRAIIDEKIDFYGDDALVQLDAGANNVEVVVVTKLQWVAKLYGPDAGALKEIVERRKVQLQSRILKLQKMLSALGGEDGTGAVRSTARRKPAARAE</sequence>
<evidence type="ECO:0000313" key="2">
    <source>
        <dbReference type="Proteomes" id="UP000001034"/>
    </source>
</evidence>
<proteinExistence type="predicted"/>
<name>B2ZY76_9CAUD</name>